<organism evidence="7 8">
    <name type="scientific">Haliangium ochraceum (strain DSM 14365 / JCM 11303 / SMP-2)</name>
    <dbReference type="NCBI Taxonomy" id="502025"/>
    <lineage>
        <taxon>Bacteria</taxon>
        <taxon>Pseudomonadati</taxon>
        <taxon>Myxococcota</taxon>
        <taxon>Polyangia</taxon>
        <taxon>Haliangiales</taxon>
        <taxon>Kofleriaceae</taxon>
        <taxon>Haliangium</taxon>
    </lineage>
</organism>
<dbReference type="GO" id="GO:0008413">
    <property type="term" value="F:8-oxo-7,8-dihydroguanosine triphosphate pyrophosphatase activity"/>
    <property type="evidence" value="ECO:0007669"/>
    <property type="project" value="TreeGrafter"/>
</dbReference>
<evidence type="ECO:0000256" key="3">
    <source>
        <dbReference type="ARBA" id="ARBA00022723"/>
    </source>
</evidence>
<dbReference type="InterPro" id="IPR015797">
    <property type="entry name" value="NUDIX_hydrolase-like_dom_sf"/>
</dbReference>
<dbReference type="InterPro" id="IPR020084">
    <property type="entry name" value="NUDIX_hydrolase_CS"/>
</dbReference>
<dbReference type="SUPFAM" id="SSF55811">
    <property type="entry name" value="Nudix"/>
    <property type="match status" value="1"/>
</dbReference>
<dbReference type="OrthoDB" id="5501693at2"/>
<dbReference type="EMBL" id="CP001804">
    <property type="protein sequence ID" value="ACY15219.1"/>
    <property type="molecule type" value="Genomic_DNA"/>
</dbReference>
<comment type="cofactor">
    <cofactor evidence="1">
        <name>Mg(2+)</name>
        <dbReference type="ChEBI" id="CHEBI:18420"/>
    </cofactor>
</comment>
<dbReference type="PROSITE" id="PS51462">
    <property type="entry name" value="NUDIX"/>
    <property type="match status" value="1"/>
</dbReference>
<name>D0LM41_HALO1</name>
<dbReference type="GO" id="GO:0046872">
    <property type="term" value="F:metal ion binding"/>
    <property type="evidence" value="ECO:0007669"/>
    <property type="project" value="UniProtKB-KW"/>
</dbReference>
<evidence type="ECO:0000259" key="6">
    <source>
        <dbReference type="PROSITE" id="PS51462"/>
    </source>
</evidence>
<dbReference type="CDD" id="cd03427">
    <property type="entry name" value="NUDIX_MTH1_Nudt1"/>
    <property type="match status" value="1"/>
</dbReference>
<dbReference type="Proteomes" id="UP000001880">
    <property type="component" value="Chromosome"/>
</dbReference>
<dbReference type="GO" id="GO:0042262">
    <property type="term" value="P:DNA protection"/>
    <property type="evidence" value="ECO:0007669"/>
    <property type="project" value="TreeGrafter"/>
</dbReference>
<dbReference type="Gene3D" id="3.90.79.10">
    <property type="entry name" value="Nucleoside Triphosphate Pyrophosphohydrolase"/>
    <property type="match status" value="1"/>
</dbReference>
<keyword evidence="3" id="KW-0479">Metal-binding</keyword>
<dbReference type="HOGENOM" id="CLU_037162_11_1_7"/>
<dbReference type="AlphaFoldDB" id="D0LM41"/>
<dbReference type="InterPro" id="IPR000086">
    <property type="entry name" value="NUDIX_hydrolase_dom"/>
</dbReference>
<keyword evidence="5" id="KW-0460">Magnesium</keyword>
<dbReference type="GO" id="GO:0005737">
    <property type="term" value="C:cytoplasm"/>
    <property type="evidence" value="ECO:0007669"/>
    <property type="project" value="TreeGrafter"/>
</dbReference>
<dbReference type="PROSITE" id="PS00893">
    <property type="entry name" value="NUDIX_BOX"/>
    <property type="match status" value="1"/>
</dbReference>
<keyword evidence="4 7" id="KW-0378">Hydrolase</keyword>
<evidence type="ECO:0000256" key="5">
    <source>
        <dbReference type="ARBA" id="ARBA00022842"/>
    </source>
</evidence>
<evidence type="ECO:0000313" key="8">
    <source>
        <dbReference type="Proteomes" id="UP000001880"/>
    </source>
</evidence>
<reference evidence="7 8" key="1">
    <citation type="journal article" date="2010" name="Stand. Genomic Sci.">
        <title>Complete genome sequence of Haliangium ochraceum type strain (SMP-2).</title>
        <authorList>
            <consortium name="US DOE Joint Genome Institute (JGI-PGF)"/>
            <person name="Ivanova N."/>
            <person name="Daum C."/>
            <person name="Lang E."/>
            <person name="Abt B."/>
            <person name="Kopitz M."/>
            <person name="Saunders E."/>
            <person name="Lapidus A."/>
            <person name="Lucas S."/>
            <person name="Glavina Del Rio T."/>
            <person name="Nolan M."/>
            <person name="Tice H."/>
            <person name="Copeland A."/>
            <person name="Cheng J.F."/>
            <person name="Chen F."/>
            <person name="Bruce D."/>
            <person name="Goodwin L."/>
            <person name="Pitluck S."/>
            <person name="Mavromatis K."/>
            <person name="Pati A."/>
            <person name="Mikhailova N."/>
            <person name="Chen A."/>
            <person name="Palaniappan K."/>
            <person name="Land M."/>
            <person name="Hauser L."/>
            <person name="Chang Y.J."/>
            <person name="Jeffries C.D."/>
            <person name="Detter J.C."/>
            <person name="Brettin T."/>
            <person name="Rohde M."/>
            <person name="Goker M."/>
            <person name="Bristow J."/>
            <person name="Markowitz V."/>
            <person name="Eisen J.A."/>
            <person name="Hugenholtz P."/>
            <person name="Kyrpides N.C."/>
            <person name="Klenk H.P."/>
        </authorList>
    </citation>
    <scope>NUCLEOTIDE SEQUENCE [LARGE SCALE GENOMIC DNA]</scope>
    <source>
        <strain evidence="8">DSM 14365 / CIP 107738 / JCM 11303 / AJ 13395 / SMP-2</strain>
    </source>
</reference>
<dbReference type="eggNOG" id="COG0494">
    <property type="taxonomic scope" value="Bacteria"/>
</dbReference>
<dbReference type="PANTHER" id="PTHR43758:SF2">
    <property type="entry name" value="OXIDIZED PURINE NUCLEOSIDE TRIPHOSPHATE HYDROLASE"/>
    <property type="match status" value="1"/>
</dbReference>
<protein>
    <submittedName>
        <fullName evidence="7">NUDIX hydrolase</fullName>
    </submittedName>
</protein>
<dbReference type="Pfam" id="PF00293">
    <property type="entry name" value="NUDIX"/>
    <property type="match status" value="1"/>
</dbReference>
<feature type="domain" description="Nudix hydrolase" evidence="6">
    <location>
        <begin position="20"/>
        <end position="167"/>
    </location>
</feature>
<evidence type="ECO:0000313" key="7">
    <source>
        <dbReference type="EMBL" id="ACY15219.1"/>
    </source>
</evidence>
<dbReference type="PANTHER" id="PTHR43758">
    <property type="entry name" value="7,8-DIHYDRO-8-OXOGUANINE TRIPHOSPHATASE"/>
    <property type="match status" value="1"/>
</dbReference>
<comment type="similarity">
    <text evidence="2">Belongs to the Nudix hydrolase family.</text>
</comment>
<dbReference type="STRING" id="502025.Hoch_2689"/>
<evidence type="ECO:0000256" key="4">
    <source>
        <dbReference type="ARBA" id="ARBA00022801"/>
    </source>
</evidence>
<accession>D0LM41</accession>
<dbReference type="RefSeq" id="WP_012827827.1">
    <property type="nucleotide sequence ID" value="NC_013440.1"/>
</dbReference>
<evidence type="ECO:0000256" key="2">
    <source>
        <dbReference type="ARBA" id="ARBA00005582"/>
    </source>
</evidence>
<dbReference type="KEGG" id="hoh:Hoch_2689"/>
<keyword evidence="8" id="KW-1185">Reference proteome</keyword>
<sequence length="180" mass="20115">MHGADIPQSLDDAAWRDFRPADRATLVFVVRAGEILLIRKKRGLGAGKINGPGGKLDPGESFWRCAVREVEEELGVTPIGVREHGCLQHQFVDGYSIEVRVFSAEGCRGEARETAEAVPLWTPIARIPYDEMWADDRFWLPQMLAGRRFSGRLLYRGDELLAHRLELLPGAPQRAPDAGR</sequence>
<gene>
    <name evidence="7" type="ordered locus">Hoch_2689</name>
</gene>
<proteinExistence type="inferred from homology"/>
<evidence type="ECO:0000256" key="1">
    <source>
        <dbReference type="ARBA" id="ARBA00001946"/>
    </source>
</evidence>